<evidence type="ECO:0000313" key="3">
    <source>
        <dbReference type="Proteomes" id="UP000749311"/>
    </source>
</evidence>
<gene>
    <name evidence="2" type="ORF">FB473_002497</name>
</gene>
<evidence type="ECO:0000313" key="2">
    <source>
        <dbReference type="EMBL" id="NIH57852.1"/>
    </source>
</evidence>
<dbReference type="InterPro" id="IPR050273">
    <property type="entry name" value="GppA/Ppx_hydrolase"/>
</dbReference>
<sequence length="314" mass="32864">MGEVVAALDAGTNTLRLLVVEQDADGRLVELDRQLRFVGLGQGVDATRRFSDEAVQRAWAAVDEYVPVLRRLGARRARFVATSASRDASNRDEFFDGVARRLGVVPELISGDEEAALSFTGALAGARIDGEPVLVMDSGGGSTELVRGSASGVIDGAESLDVGSRRIRERYLLSDPPEPGQIAEARAEVGRLLDGLGVDLGGITTFVGVAGTVTTMAALNLGLTSYDRSLVHGSSMSVDEVVALAERLLAMSVDEVIALGPVQPERAKVLCAGALVVAEVVERVGVELQASESDILDGIALSMLRDGKGQVLPG</sequence>
<dbReference type="Gene3D" id="3.30.420.40">
    <property type="match status" value="1"/>
</dbReference>
<dbReference type="EC" id="3.6.1.40" evidence="2"/>
<dbReference type="GO" id="GO:0004309">
    <property type="term" value="F:exopolyphosphatase activity"/>
    <property type="evidence" value="ECO:0007669"/>
    <property type="project" value="UniProtKB-EC"/>
</dbReference>
<comment type="caution">
    <text evidence="2">The sequence shown here is derived from an EMBL/GenBank/DDBJ whole genome shotgun (WGS) entry which is preliminary data.</text>
</comment>
<dbReference type="Gene3D" id="3.30.420.150">
    <property type="entry name" value="Exopolyphosphatase. Domain 2"/>
    <property type="match status" value="1"/>
</dbReference>
<evidence type="ECO:0000259" key="1">
    <source>
        <dbReference type="Pfam" id="PF02541"/>
    </source>
</evidence>
<feature type="domain" description="Ppx/GppA phosphatase N-terminal" evidence="1">
    <location>
        <begin position="19"/>
        <end position="284"/>
    </location>
</feature>
<keyword evidence="2" id="KW-0378">Hydrolase</keyword>
<protein>
    <submittedName>
        <fullName evidence="2">Exopolyphosphatase/guanosine-5'-triphosphate, 3'-diphosphate pyrophosphatase</fullName>
        <ecNumber evidence="2">3.6.1.11</ecNumber>
        <ecNumber evidence="2">3.6.1.40</ecNumber>
    </submittedName>
</protein>
<name>A0ABX0SHI1_9ACTN</name>
<dbReference type="PANTHER" id="PTHR30005:SF13">
    <property type="entry name" value="EXOPOLYPHOSPHATASE 2"/>
    <property type="match status" value="1"/>
</dbReference>
<dbReference type="EC" id="3.6.1.11" evidence="2"/>
<proteinExistence type="predicted"/>
<dbReference type="InterPro" id="IPR043129">
    <property type="entry name" value="ATPase_NBD"/>
</dbReference>
<accession>A0ABX0SHI1</accession>
<dbReference type="GO" id="GO:0008894">
    <property type="term" value="F:guanosine-5'-triphosphate,3'-diphosphate diphosphatase activity"/>
    <property type="evidence" value="ECO:0007669"/>
    <property type="project" value="UniProtKB-EC"/>
</dbReference>
<dbReference type="EMBL" id="JAAMOZ010000001">
    <property type="protein sequence ID" value="NIH57852.1"/>
    <property type="molecule type" value="Genomic_DNA"/>
</dbReference>
<dbReference type="Pfam" id="PF02541">
    <property type="entry name" value="Ppx-GppA"/>
    <property type="match status" value="1"/>
</dbReference>
<dbReference type="InterPro" id="IPR003695">
    <property type="entry name" value="Ppx_GppA_N"/>
</dbReference>
<dbReference type="SUPFAM" id="SSF53067">
    <property type="entry name" value="Actin-like ATPase domain"/>
    <property type="match status" value="2"/>
</dbReference>
<keyword evidence="3" id="KW-1185">Reference proteome</keyword>
<reference evidence="2 3" key="1">
    <citation type="submission" date="2020-02" db="EMBL/GenBank/DDBJ databases">
        <title>Sequencing the genomes of 1000 actinobacteria strains.</title>
        <authorList>
            <person name="Klenk H.-P."/>
        </authorList>
    </citation>
    <scope>NUCLEOTIDE SEQUENCE [LARGE SCALE GENOMIC DNA]</scope>
    <source>
        <strain evidence="2 3">DSM 19609</strain>
    </source>
</reference>
<organism evidence="2 3">
    <name type="scientific">Brooklawnia cerclae</name>
    <dbReference type="NCBI Taxonomy" id="349934"/>
    <lineage>
        <taxon>Bacteria</taxon>
        <taxon>Bacillati</taxon>
        <taxon>Actinomycetota</taxon>
        <taxon>Actinomycetes</taxon>
        <taxon>Propionibacteriales</taxon>
        <taxon>Propionibacteriaceae</taxon>
        <taxon>Brooklawnia</taxon>
    </lineage>
</organism>
<dbReference type="PANTHER" id="PTHR30005">
    <property type="entry name" value="EXOPOLYPHOSPHATASE"/>
    <property type="match status" value="1"/>
</dbReference>
<dbReference type="RefSeq" id="WP_376837231.1">
    <property type="nucleotide sequence ID" value="NZ_BAAAOO010000007.1"/>
</dbReference>
<dbReference type="Proteomes" id="UP000749311">
    <property type="component" value="Unassembled WGS sequence"/>
</dbReference>